<dbReference type="EMBL" id="FONR01000044">
    <property type="protein sequence ID" value="SFH09834.1"/>
    <property type="molecule type" value="Genomic_DNA"/>
</dbReference>
<keyword evidence="1" id="KW-0808">Transferase</keyword>
<sequence length="118" mass="12497">MEAVPGRGSWYDNGPGQAAALARLRAEHADLLAALDCDVAPPYRFALAAALSFHWCVGGFLSEGRRQMDRALAVAPEPTPARGRALLAAIWVAQTQGDLAAAGRWLDEAEALASNISR</sequence>
<dbReference type="GO" id="GO:0004674">
    <property type="term" value="F:protein serine/threonine kinase activity"/>
    <property type="evidence" value="ECO:0007669"/>
    <property type="project" value="UniProtKB-KW"/>
</dbReference>
<evidence type="ECO:0000313" key="1">
    <source>
        <dbReference type="EMBL" id="SFH09834.1"/>
    </source>
</evidence>
<protein>
    <submittedName>
        <fullName evidence="1">Non-specific serine/threonine protein kinase</fullName>
    </submittedName>
</protein>
<proteinExistence type="predicted"/>
<keyword evidence="1" id="KW-0418">Kinase</keyword>
<dbReference type="RefSeq" id="WP_075033600.1">
    <property type="nucleotide sequence ID" value="NZ_FONR01000044.1"/>
</dbReference>
<dbReference type="AlphaFoldDB" id="A0A1I2X8H5"/>
<reference evidence="1 2" key="1">
    <citation type="submission" date="2016-10" db="EMBL/GenBank/DDBJ databases">
        <authorList>
            <person name="de Groot N.N."/>
        </authorList>
    </citation>
    <scope>NUCLEOTIDE SEQUENCE [LARGE SCALE GENOMIC DNA]</scope>
    <source>
        <strain evidence="1 2">OK461</strain>
    </source>
</reference>
<gene>
    <name evidence="1" type="ORF">SAMN02787118_14410</name>
</gene>
<keyword evidence="1" id="KW-0723">Serine/threonine-protein kinase</keyword>
<dbReference type="Proteomes" id="UP000181942">
    <property type="component" value="Unassembled WGS sequence"/>
</dbReference>
<accession>A0A1I2X8H5</accession>
<evidence type="ECO:0000313" key="2">
    <source>
        <dbReference type="Proteomes" id="UP000181942"/>
    </source>
</evidence>
<name>A0A1I2X8H5_9ACTN</name>
<organism evidence="1 2">
    <name type="scientific">Streptomyces mirabilis</name>
    <dbReference type="NCBI Taxonomy" id="68239"/>
    <lineage>
        <taxon>Bacteria</taxon>
        <taxon>Bacillati</taxon>
        <taxon>Actinomycetota</taxon>
        <taxon>Actinomycetes</taxon>
        <taxon>Kitasatosporales</taxon>
        <taxon>Streptomycetaceae</taxon>
        <taxon>Streptomyces</taxon>
    </lineage>
</organism>